<keyword evidence="7 9" id="KW-0503">Monooxygenase</keyword>
<reference evidence="10 11" key="1">
    <citation type="submission" date="2012-04" db="EMBL/GenBank/DDBJ databases">
        <title>The Genome Sequence of Saprolegnia declina VS20.</title>
        <authorList>
            <consortium name="The Broad Institute Genome Sequencing Platform"/>
            <person name="Russ C."/>
            <person name="Nusbaum C."/>
            <person name="Tyler B."/>
            <person name="van West P."/>
            <person name="Dieguez-Uribeondo J."/>
            <person name="de Bruijn I."/>
            <person name="Tripathy S."/>
            <person name="Jiang R."/>
            <person name="Young S.K."/>
            <person name="Zeng Q."/>
            <person name="Gargeya S."/>
            <person name="Fitzgerald M."/>
            <person name="Haas B."/>
            <person name="Abouelleil A."/>
            <person name="Alvarado L."/>
            <person name="Arachchi H.M."/>
            <person name="Berlin A."/>
            <person name="Chapman S.B."/>
            <person name="Goldberg J."/>
            <person name="Griggs A."/>
            <person name="Gujja S."/>
            <person name="Hansen M."/>
            <person name="Howarth C."/>
            <person name="Imamovic A."/>
            <person name="Larimer J."/>
            <person name="McCowen C."/>
            <person name="Montmayeur A."/>
            <person name="Murphy C."/>
            <person name="Neiman D."/>
            <person name="Pearson M."/>
            <person name="Priest M."/>
            <person name="Roberts A."/>
            <person name="Saif S."/>
            <person name="Shea T."/>
            <person name="Sisk P."/>
            <person name="Sykes S."/>
            <person name="Wortman J."/>
            <person name="Nusbaum C."/>
            <person name="Birren B."/>
        </authorList>
    </citation>
    <scope>NUCLEOTIDE SEQUENCE [LARGE SCALE GENOMIC DNA]</scope>
    <source>
        <strain evidence="10 11">VS20</strain>
    </source>
</reference>
<dbReference type="CDD" id="cd11054">
    <property type="entry name" value="CYP24A1-like"/>
    <property type="match status" value="1"/>
</dbReference>
<dbReference type="InterPro" id="IPR001128">
    <property type="entry name" value="Cyt_P450"/>
</dbReference>
<dbReference type="InterPro" id="IPR017972">
    <property type="entry name" value="Cyt_P450_CS"/>
</dbReference>
<dbReference type="GeneID" id="19953699"/>
<dbReference type="Pfam" id="PF00067">
    <property type="entry name" value="p450"/>
    <property type="match status" value="1"/>
</dbReference>
<dbReference type="Gene3D" id="1.10.630.10">
    <property type="entry name" value="Cytochrome P450"/>
    <property type="match status" value="1"/>
</dbReference>
<dbReference type="PANTHER" id="PTHR24279">
    <property type="entry name" value="CYTOCHROME P450"/>
    <property type="match status" value="1"/>
</dbReference>
<dbReference type="GO" id="GO:0004497">
    <property type="term" value="F:monooxygenase activity"/>
    <property type="evidence" value="ECO:0007669"/>
    <property type="project" value="UniProtKB-KW"/>
</dbReference>
<dbReference type="InterPro" id="IPR002403">
    <property type="entry name" value="Cyt_P450_E_grp-IV"/>
</dbReference>
<accession>T0RAS8</accession>
<gene>
    <name evidence="10" type="ORF">SDRG_12972</name>
</gene>
<evidence type="ECO:0000256" key="9">
    <source>
        <dbReference type="RuleBase" id="RU000461"/>
    </source>
</evidence>
<evidence type="ECO:0000256" key="7">
    <source>
        <dbReference type="ARBA" id="ARBA00023033"/>
    </source>
</evidence>
<keyword evidence="5 9" id="KW-0560">Oxidoreductase</keyword>
<evidence type="ECO:0000256" key="5">
    <source>
        <dbReference type="ARBA" id="ARBA00023002"/>
    </source>
</evidence>
<dbReference type="AlphaFoldDB" id="T0RAS8"/>
<keyword evidence="11" id="KW-1185">Reference proteome</keyword>
<dbReference type="eggNOG" id="KOG0159">
    <property type="taxonomic scope" value="Eukaryota"/>
</dbReference>
<dbReference type="InParanoid" id="T0RAS8"/>
<evidence type="ECO:0000256" key="3">
    <source>
        <dbReference type="ARBA" id="ARBA00022617"/>
    </source>
</evidence>
<protein>
    <recommendedName>
        <fullName evidence="12">Cytochrome P450 oxidoreductase</fullName>
    </recommendedName>
</protein>
<evidence type="ECO:0000256" key="1">
    <source>
        <dbReference type="ARBA" id="ARBA00001971"/>
    </source>
</evidence>
<dbReference type="OrthoDB" id="6480556at2759"/>
<dbReference type="PRINTS" id="PR00465">
    <property type="entry name" value="EP450IV"/>
</dbReference>
<evidence type="ECO:0000313" key="11">
    <source>
        <dbReference type="Proteomes" id="UP000030762"/>
    </source>
</evidence>
<evidence type="ECO:0000256" key="2">
    <source>
        <dbReference type="ARBA" id="ARBA00010617"/>
    </source>
</evidence>
<evidence type="ECO:0000256" key="6">
    <source>
        <dbReference type="ARBA" id="ARBA00023004"/>
    </source>
</evidence>
<keyword evidence="3 8" id="KW-0349">Heme</keyword>
<evidence type="ECO:0000313" key="10">
    <source>
        <dbReference type="EMBL" id="EQC29303.1"/>
    </source>
</evidence>
<dbReference type="PANTHER" id="PTHR24279:SF120">
    <property type="entry name" value="CYTOCHROME P450"/>
    <property type="match status" value="1"/>
</dbReference>
<dbReference type="InterPro" id="IPR036396">
    <property type="entry name" value="Cyt_P450_sf"/>
</dbReference>
<sequence>MLRVRQCARLKSTLAAVAPEIPASLSAIPTAPESGFGPFRCSLAFFGKDNGLGRHHERFDTLHKMLGPIYKFRVLPFSPYMVSICDQLSVAHVYRKEGAFPERFSLACWRLHRREKQWPIGIVNAHNHEEWKKFRASMSEHILQPHNITTWLPRLNDVAKDFATRLAADAASSDTVNVALPLKAFGLESVSAIVFGKRMGCLSPDPSTPVPPDAQKFIDAFFGVLHTSQDMLNFPQETPDWIYKLLPVYKAFVKHADYIFDVGSAFVLEKMAARDNSIVDQDLLSVFLARPEFSQRDAVAQAVDLLFASVDTTGTALLWVTYCLATSPNGREIQIKMRDEANAALAGKTDIDDAALEQLSYIRAVVKETLRLYPVANPNQRVLPNDLTLLGFTIPKGTSVLMQTYTMSRDPTVFEDPEAFKPERWLERDGKTASQRQAAAYSTLPFGLGARGCAGRRLAETEMYMLLAHLVRKMELQWPEDQAHPNAIIKTFMMPDKEFQLRLVPWSTS</sequence>
<dbReference type="OMA" id="KQFCPER"/>
<comment type="cofactor">
    <cofactor evidence="1 8">
        <name>heme</name>
        <dbReference type="ChEBI" id="CHEBI:30413"/>
    </cofactor>
</comment>
<evidence type="ECO:0008006" key="12">
    <source>
        <dbReference type="Google" id="ProtNLM"/>
    </source>
</evidence>
<evidence type="ECO:0000256" key="8">
    <source>
        <dbReference type="PIRSR" id="PIRSR602403-1"/>
    </source>
</evidence>
<proteinExistence type="inferred from homology"/>
<dbReference type="PROSITE" id="PS00086">
    <property type="entry name" value="CYTOCHROME_P450"/>
    <property type="match status" value="1"/>
</dbReference>
<dbReference type="GO" id="GO:0016705">
    <property type="term" value="F:oxidoreductase activity, acting on paired donors, with incorporation or reduction of molecular oxygen"/>
    <property type="evidence" value="ECO:0007669"/>
    <property type="project" value="InterPro"/>
</dbReference>
<feature type="binding site" description="axial binding residue" evidence="8">
    <location>
        <position position="453"/>
    </location>
    <ligand>
        <name>heme</name>
        <dbReference type="ChEBI" id="CHEBI:30413"/>
    </ligand>
    <ligandPart>
        <name>Fe</name>
        <dbReference type="ChEBI" id="CHEBI:18248"/>
    </ligandPart>
</feature>
<keyword evidence="4 8" id="KW-0479">Metal-binding</keyword>
<name>T0RAS8_SAPDV</name>
<keyword evidence="6 8" id="KW-0408">Iron</keyword>
<dbReference type="EMBL" id="JH767185">
    <property type="protein sequence ID" value="EQC29303.1"/>
    <property type="molecule type" value="Genomic_DNA"/>
</dbReference>
<comment type="similarity">
    <text evidence="2 9">Belongs to the cytochrome P450 family.</text>
</comment>
<organism evidence="10 11">
    <name type="scientific">Saprolegnia diclina (strain VS20)</name>
    <dbReference type="NCBI Taxonomy" id="1156394"/>
    <lineage>
        <taxon>Eukaryota</taxon>
        <taxon>Sar</taxon>
        <taxon>Stramenopiles</taxon>
        <taxon>Oomycota</taxon>
        <taxon>Saprolegniomycetes</taxon>
        <taxon>Saprolegniales</taxon>
        <taxon>Saprolegniaceae</taxon>
        <taxon>Saprolegnia</taxon>
    </lineage>
</organism>
<dbReference type="PRINTS" id="PR00385">
    <property type="entry name" value="P450"/>
</dbReference>
<dbReference type="SUPFAM" id="SSF48264">
    <property type="entry name" value="Cytochrome P450"/>
    <property type="match status" value="1"/>
</dbReference>
<dbReference type="RefSeq" id="XP_008617277.1">
    <property type="nucleotide sequence ID" value="XM_008619055.1"/>
</dbReference>
<dbReference type="InterPro" id="IPR050479">
    <property type="entry name" value="CYP11_CYP27_families"/>
</dbReference>
<dbReference type="STRING" id="1156394.T0RAS8"/>
<evidence type="ECO:0000256" key="4">
    <source>
        <dbReference type="ARBA" id="ARBA00022723"/>
    </source>
</evidence>
<dbReference type="GO" id="GO:0020037">
    <property type="term" value="F:heme binding"/>
    <property type="evidence" value="ECO:0007669"/>
    <property type="project" value="InterPro"/>
</dbReference>
<dbReference type="VEuPathDB" id="FungiDB:SDRG_12972"/>
<dbReference type="Proteomes" id="UP000030762">
    <property type="component" value="Unassembled WGS sequence"/>
</dbReference>
<dbReference type="GO" id="GO:0005506">
    <property type="term" value="F:iron ion binding"/>
    <property type="evidence" value="ECO:0007669"/>
    <property type="project" value="InterPro"/>
</dbReference>